<keyword evidence="2" id="KW-1185">Reference proteome</keyword>
<gene>
    <name evidence="1" type="ORF">MACH08_05530</name>
</gene>
<dbReference type="Proteomes" id="UP001275436">
    <property type="component" value="Unassembled WGS sequence"/>
</dbReference>
<reference evidence="1 2" key="1">
    <citation type="submission" date="2023-02" db="EMBL/GenBank/DDBJ databases">
        <title>Oceanobacillus kimchii IFOP_LL358 isolated form Alexandrium catenella lab strain.</title>
        <authorList>
            <person name="Gajardo G."/>
            <person name="Ueki S."/>
            <person name="Maruyama F."/>
        </authorList>
    </citation>
    <scope>NUCLEOTIDE SEQUENCE [LARGE SCALE GENOMIC DNA]</scope>
    <source>
        <strain evidence="1 2">IFOP_LL358</strain>
    </source>
</reference>
<comment type="caution">
    <text evidence="1">The sequence shown here is derived from an EMBL/GenBank/DDBJ whole genome shotgun (WGS) entry which is preliminary data.</text>
</comment>
<organism evidence="1 2">
    <name type="scientific">Oceanobacillus kimchii</name>
    <dbReference type="NCBI Taxonomy" id="746691"/>
    <lineage>
        <taxon>Bacteria</taxon>
        <taxon>Bacillati</taxon>
        <taxon>Bacillota</taxon>
        <taxon>Bacilli</taxon>
        <taxon>Bacillales</taxon>
        <taxon>Bacillaceae</taxon>
        <taxon>Oceanobacillus</taxon>
    </lineage>
</organism>
<dbReference type="RefSeq" id="WP_317957688.1">
    <property type="nucleotide sequence ID" value="NZ_BSKO01000001.1"/>
</dbReference>
<dbReference type="EMBL" id="BSKO01000001">
    <property type="protein sequence ID" value="GLO64769.1"/>
    <property type="molecule type" value="Genomic_DNA"/>
</dbReference>
<proteinExistence type="predicted"/>
<sequence length="198" mass="23439">MLAQLQRQQRDEQILLSLDKLTYATRGQLQIINNLGGDRNAQRILARMEKDKLILAARMEKKIYYLSNRGKQLIGSNQGILNRKEVVHTLMRNDLYIKLGMPKDWKKERPVTWGDNKLIPDATFKSNGEFYFIEIDNQQTIATNKDKILKYKDLSYIIHQQYNHRPTLIWYTLSLTRKKKLKELCEKSSIKYEIYGNM</sequence>
<dbReference type="Pfam" id="PF13814">
    <property type="entry name" value="Replic_Relax"/>
    <property type="match status" value="1"/>
</dbReference>
<protein>
    <recommendedName>
        <fullName evidence="3">Replication-relaxation</fullName>
    </recommendedName>
</protein>
<evidence type="ECO:0000313" key="2">
    <source>
        <dbReference type="Proteomes" id="UP001275436"/>
    </source>
</evidence>
<accession>A0ABQ5TGN2</accession>
<evidence type="ECO:0008006" key="3">
    <source>
        <dbReference type="Google" id="ProtNLM"/>
    </source>
</evidence>
<evidence type="ECO:0000313" key="1">
    <source>
        <dbReference type="EMBL" id="GLO64769.1"/>
    </source>
</evidence>
<name>A0ABQ5TGN2_9BACI</name>
<dbReference type="InterPro" id="IPR025855">
    <property type="entry name" value="Replic_Relax"/>
</dbReference>